<protein>
    <recommendedName>
        <fullName evidence="1">diguanylate cyclase</fullName>
        <ecNumber evidence="1">2.7.7.65</ecNumber>
    </recommendedName>
</protein>
<dbReference type="SUPFAM" id="SSF55073">
    <property type="entry name" value="Nucleotide cyclase"/>
    <property type="match status" value="1"/>
</dbReference>
<feature type="transmembrane region" description="Helical" evidence="3">
    <location>
        <begin position="6"/>
        <end position="28"/>
    </location>
</feature>
<keyword evidence="6" id="KW-1185">Reference proteome</keyword>
<feature type="domain" description="GGDEF" evidence="4">
    <location>
        <begin position="138"/>
        <end position="276"/>
    </location>
</feature>
<evidence type="ECO:0000313" key="5">
    <source>
        <dbReference type="EMBL" id="MEQ6916103.1"/>
    </source>
</evidence>
<feature type="transmembrane region" description="Helical" evidence="3">
    <location>
        <begin position="40"/>
        <end position="62"/>
    </location>
</feature>
<dbReference type="InterPro" id="IPR000160">
    <property type="entry name" value="GGDEF_dom"/>
</dbReference>
<dbReference type="PANTHER" id="PTHR45138:SF9">
    <property type="entry name" value="DIGUANYLATE CYCLASE DGCM-RELATED"/>
    <property type="match status" value="1"/>
</dbReference>
<evidence type="ECO:0000256" key="1">
    <source>
        <dbReference type="ARBA" id="ARBA00012528"/>
    </source>
</evidence>
<keyword evidence="3" id="KW-0472">Membrane</keyword>
<dbReference type="PANTHER" id="PTHR45138">
    <property type="entry name" value="REGULATORY COMPONENTS OF SENSORY TRANSDUCTION SYSTEM"/>
    <property type="match status" value="1"/>
</dbReference>
<dbReference type="Gene3D" id="3.30.70.270">
    <property type="match status" value="1"/>
</dbReference>
<dbReference type="NCBIfam" id="TIGR00254">
    <property type="entry name" value="GGDEF"/>
    <property type="match status" value="1"/>
</dbReference>
<dbReference type="CDD" id="cd01949">
    <property type="entry name" value="GGDEF"/>
    <property type="match status" value="1"/>
</dbReference>
<keyword evidence="5" id="KW-0808">Transferase</keyword>
<dbReference type="InterPro" id="IPR029787">
    <property type="entry name" value="Nucleotide_cyclase"/>
</dbReference>
<evidence type="ECO:0000259" key="4">
    <source>
        <dbReference type="PROSITE" id="PS50887"/>
    </source>
</evidence>
<keyword evidence="3" id="KW-0812">Transmembrane</keyword>
<dbReference type="GO" id="GO:0052621">
    <property type="term" value="F:diguanylate cyclase activity"/>
    <property type="evidence" value="ECO:0007669"/>
    <property type="project" value="UniProtKB-EC"/>
</dbReference>
<keyword evidence="5" id="KW-0548">Nucleotidyltransferase</keyword>
<evidence type="ECO:0000256" key="2">
    <source>
        <dbReference type="ARBA" id="ARBA00034247"/>
    </source>
</evidence>
<evidence type="ECO:0000256" key="3">
    <source>
        <dbReference type="SAM" id="Phobius"/>
    </source>
</evidence>
<accession>A0ABV1NAL3</accession>
<dbReference type="SMART" id="SM00267">
    <property type="entry name" value="GGDEF"/>
    <property type="match status" value="1"/>
</dbReference>
<comment type="catalytic activity">
    <reaction evidence="2">
        <text>2 GTP = 3',3'-c-di-GMP + 2 diphosphate</text>
        <dbReference type="Rhea" id="RHEA:24898"/>
        <dbReference type="ChEBI" id="CHEBI:33019"/>
        <dbReference type="ChEBI" id="CHEBI:37565"/>
        <dbReference type="ChEBI" id="CHEBI:58805"/>
        <dbReference type="EC" id="2.7.7.65"/>
    </reaction>
</comment>
<keyword evidence="3" id="KW-1133">Transmembrane helix</keyword>
<feature type="transmembrane region" description="Helical" evidence="3">
    <location>
        <begin position="68"/>
        <end position="92"/>
    </location>
</feature>
<dbReference type="Proteomes" id="UP001442468">
    <property type="component" value="Unassembled WGS sequence"/>
</dbReference>
<dbReference type="RefSeq" id="WP_349760352.1">
    <property type="nucleotide sequence ID" value="NZ_JBEGCJ010000001.1"/>
</dbReference>
<dbReference type="Pfam" id="PF00990">
    <property type="entry name" value="GGDEF"/>
    <property type="match status" value="1"/>
</dbReference>
<comment type="caution">
    <text evidence="5">The sequence shown here is derived from an EMBL/GenBank/DDBJ whole genome shotgun (WGS) entry which is preliminary data.</text>
</comment>
<name>A0ABV1NAL3_9GAMM</name>
<dbReference type="EMBL" id="JBEGCJ010000001">
    <property type="protein sequence ID" value="MEQ6916103.1"/>
    <property type="molecule type" value="Genomic_DNA"/>
</dbReference>
<reference evidence="5 6" key="1">
    <citation type="submission" date="2024-05" db="EMBL/GenBank/DDBJ databases">
        <title>Halomonas sp. SSM6 16S ribosomal RNA gene Genome sequencing and assembly.</title>
        <authorList>
            <person name="Yook S."/>
        </authorList>
    </citation>
    <scope>NUCLEOTIDE SEQUENCE [LARGE SCALE GENOMIC DNA]</scope>
    <source>
        <strain evidence="5 6">SSM6</strain>
    </source>
</reference>
<gene>
    <name evidence="5" type="ORF">ABE960_00990</name>
</gene>
<dbReference type="InterPro" id="IPR050469">
    <property type="entry name" value="Diguanylate_Cyclase"/>
</dbReference>
<sequence>MLNFIATGLVVSGVGILVCSVFPIWKLMALLPREALRQSWYVLTALIMIFIIGYTAYIGVFWGAHERLANLVVPGIFFLGACFVLLVNYLSLKTTRDIQRMPVLEQESITDPLTELYNRRYLDRCLATEIDRANRYGISLSLLLLDIDHFKRINDSYGHQVGDVVLAELAQVIVNSVRTTDVVTRYGGEEIMVMAPSTPLETAVDLAARLRETIERESVDVPAKLHPELKELRITVSIGVASFQDGNDHETLIQSVDEALYRAKRNGRNCVSTVRPATTQP</sequence>
<organism evidence="5 6">
    <name type="scientific">Halomonas aquatica</name>
    <dbReference type="NCBI Taxonomy" id="3151123"/>
    <lineage>
        <taxon>Bacteria</taxon>
        <taxon>Pseudomonadati</taxon>
        <taxon>Pseudomonadota</taxon>
        <taxon>Gammaproteobacteria</taxon>
        <taxon>Oceanospirillales</taxon>
        <taxon>Halomonadaceae</taxon>
        <taxon>Halomonas</taxon>
    </lineage>
</organism>
<dbReference type="InterPro" id="IPR043128">
    <property type="entry name" value="Rev_trsase/Diguanyl_cyclase"/>
</dbReference>
<dbReference type="PROSITE" id="PS50887">
    <property type="entry name" value="GGDEF"/>
    <property type="match status" value="1"/>
</dbReference>
<dbReference type="EC" id="2.7.7.65" evidence="1"/>
<evidence type="ECO:0000313" key="6">
    <source>
        <dbReference type="Proteomes" id="UP001442468"/>
    </source>
</evidence>
<proteinExistence type="predicted"/>